<dbReference type="PROSITE" id="PS00678">
    <property type="entry name" value="WD_REPEATS_1"/>
    <property type="match status" value="1"/>
</dbReference>
<feature type="repeat" description="WD" evidence="3">
    <location>
        <begin position="1241"/>
        <end position="1282"/>
    </location>
</feature>
<evidence type="ECO:0000256" key="4">
    <source>
        <dbReference type="SAM" id="MobiDB-lite"/>
    </source>
</evidence>
<dbReference type="InterPro" id="IPR027417">
    <property type="entry name" value="P-loop_NTPase"/>
</dbReference>
<dbReference type="RefSeq" id="XP_054845628.1">
    <property type="nucleotide sequence ID" value="XM_054989653.1"/>
</dbReference>
<dbReference type="SMART" id="SM00320">
    <property type="entry name" value="WD40"/>
    <property type="match status" value="3"/>
</dbReference>
<feature type="region of interest" description="Disordered" evidence="4">
    <location>
        <begin position="1992"/>
        <end position="2017"/>
    </location>
</feature>
<sequence length="2017" mass="228841">MWTAYTKRNLPQKPLHRGYKETSALPPVHNLSLENRMTPYSSLNSQRPSKNLQGLFFTPQISHAQKYLYEDVCSKGTRKQRCHWHIPFIKVTEETDLQVRTHLKRHMYFHLTKGVIHESEGKSQSHLRNMDTFYLKTEVKTIEQVQHHHSTYGVSCDDSLDGDKAIVFTEKEFISIPKKAESQRSIRANNTGSLVVSNANGSTDKDKAVHCGLSSLTTHHLQTQTEKQKSFCGVPLQSQEISNSMRYPHSPPDSNTNRAAIRGLINVPCISKKKIFMIYVCGGYQDSEVERNALMEKSFPCLYSYCKKRGYDFRLLDLRWGMKDGISNDHHVASLHIKTLKKCQELGFQTFVVFIGQKHDDSCIPEIINREQLEAIKDSIENMKLSIQMPSQTLDGGLKTEALIGKKDEVQGEVHQDVVNLDLSSSKEHETESPIKQEHKAITSNAQDFSTASPPTQKTEAEYEKELQLLNKWYRLDENCIPAMYRLQPICAVYRDIFSKDPTRRQQAKNKWLISFQKLCKIFQEYAPVALDQEAAMTLLKTVLQQEVDHGFQVQGSCEDHCHCFKRNITDLQCNLSSNQASQDIDIHPQKPEINKGKQDTHKDFVESIHSRLRHTNVYTKNISWGKDGITPASNRSHAYYLECLCNDFQKIVINQFKRMSSSKDFPERLHARKQVFKTHNEEEILEHIQYCQALVKRMIGRETFLSELKNLVTSLNRRLTVICGEAGCGKSALTAKAATLAPNWISGNLRVIIRFIGITGESRNVRLILLSLCCQIADIYNVSVNLSKDLEALVEEFLSLLEFATPDKPLLICLDGLDELSEEYDADLSWIPTELPKNVYFIASICTESGFSCLQELEKRTVKESILQIPPLTCGEINEIISSWLEKDCRRLCGHQRDLLMEACTACPLPLYVSCAYKESCLWTSFSPETEVCLPQNIPDLYTQTLDRMEKFHGGQVLKSMAAYVTLSRNGITQEELLDLMSMDEGVIQEIAKFQNVSVSAFPLVLWLKLLDDLGEHLREQRSDNSYVFSWAHSALKRVCLKRYLKTQDSQVSLHATLADYYLGRISHDLRKQRVMSTFQPLAWVLKKESTSNYTFNVRKLLGTPYHLIKAKNISVLIKECLFNYEFLLHKSQALSIITVEEDLKAAISTERTLPDLTLLSEVLQLSRKVLLQDPCQMASQFIGRLHHIVAADKPVAPGDPKKYLYLPALLSQCQKSSIPVLVPSTSCLIPPGGLLCHLLTGHLDRITAIGETQKELVVATASCDGTLKLWDLRASKAIFTLHSVGKNIRDIAVCLENRLVAVSDKTTIKIWDLSSQMVIYTAGEFLDTPILRSAMSGQLLLVFFNGNHMVQVFDLTHSCQLVHEGFLSTEEVPMHKNRSILVSKNSVKDYVLCAHRSGNEAMVFSGKKGKVVAKLKSQEPMAAVEDVAVTKEYFLVIFRCPFMRQREIVHIELYNVHNFAYAHSLKGCCNDYIHTFAVTQLGSHLVAFSPIPNTNTTEILSWNLESEDHKHLTKFPSVPAGGVCSDLRYCLAFCDGENYLRSWNLASKINDQSLIVTVSKGKKTNGIQNIVTMENYPRYAVCQNPSPGAITVWNIVKSKCKHNAVRVERGLIENTDIVLVRDMKLFVLTDKGMASFGDPPRPLFQTLLVYDLLKKKYLKKQTGLYIVPCQNNEYRILEGGLLLSLSENRDHFITWNLETGFIKDRIRPEYKDKFSFQTTQHHPALSKENMKLYKEALSKGITAALCPSWERRNETKTGKKRRLEKAVKAEMEKQQKLLNEKSNAIDQYLLSGDQKVAVCSYYAHHLTVFSLESMSHVHTIESKESMFFLHSAALTYNGLYLVLSNYNEEEKVSYVTLWNLKSAKVQKRLKNEPNVCCTAITDDASRIIFGVMVENRIKIWDPFKHRHRLIQGYEGLHLTVNSKLHILEGTKAVLLAGEVSLWDLESGTLISIFTPDSKISCLTVAYDRQTVLLGLSDSPILITLKMLSSHSAGSSTGKDLFGEESTSSEEEPEVS</sequence>
<dbReference type="Gene3D" id="3.40.50.300">
    <property type="entry name" value="P-loop containing nucleotide triphosphate hydrolases"/>
    <property type="match status" value="1"/>
</dbReference>
<feature type="domain" description="Orc1-like AAA ATPase" evidence="5">
    <location>
        <begin position="699"/>
        <end position="832"/>
    </location>
</feature>
<dbReference type="InterPro" id="IPR041664">
    <property type="entry name" value="AAA_16"/>
</dbReference>
<dbReference type="SUPFAM" id="SSF50978">
    <property type="entry name" value="WD40 repeat-like"/>
    <property type="match status" value="2"/>
</dbReference>
<evidence type="ECO:0000259" key="6">
    <source>
        <dbReference type="Pfam" id="PF25469"/>
    </source>
</evidence>
<evidence type="ECO:0000313" key="7">
    <source>
        <dbReference type="Proteomes" id="UP001190640"/>
    </source>
</evidence>
<feature type="compositionally biased region" description="Acidic residues" evidence="4">
    <location>
        <begin position="2008"/>
        <end position="2017"/>
    </location>
</feature>
<evidence type="ECO:0000256" key="2">
    <source>
        <dbReference type="ARBA" id="ARBA00022737"/>
    </source>
</evidence>
<feature type="domain" description="NWD1/2-like winged helix-turn-helix" evidence="6">
    <location>
        <begin position="944"/>
        <end position="1050"/>
    </location>
</feature>
<keyword evidence="2" id="KW-0677">Repeat</keyword>
<dbReference type="InterPro" id="IPR052752">
    <property type="entry name" value="NACHT-WD_repeat"/>
</dbReference>
<dbReference type="InterPro" id="IPR015943">
    <property type="entry name" value="WD40/YVTN_repeat-like_dom_sf"/>
</dbReference>
<organism evidence="7 8">
    <name type="scientific">Eublepharis macularius</name>
    <name type="common">Leopard gecko</name>
    <name type="synonym">Cyrtodactylus macularius</name>
    <dbReference type="NCBI Taxonomy" id="481883"/>
    <lineage>
        <taxon>Eukaryota</taxon>
        <taxon>Metazoa</taxon>
        <taxon>Chordata</taxon>
        <taxon>Craniata</taxon>
        <taxon>Vertebrata</taxon>
        <taxon>Euteleostomi</taxon>
        <taxon>Lepidosauria</taxon>
        <taxon>Squamata</taxon>
        <taxon>Bifurcata</taxon>
        <taxon>Gekkota</taxon>
        <taxon>Eublepharidae</taxon>
        <taxon>Eublepharinae</taxon>
        <taxon>Eublepharis</taxon>
    </lineage>
</organism>
<dbReference type="SUPFAM" id="SSF52540">
    <property type="entry name" value="P-loop containing nucleoside triphosphate hydrolases"/>
    <property type="match status" value="1"/>
</dbReference>
<evidence type="ECO:0000259" key="5">
    <source>
        <dbReference type="Pfam" id="PF13191"/>
    </source>
</evidence>
<proteinExistence type="predicted"/>
<dbReference type="InterPro" id="IPR057588">
    <property type="entry name" value="NWD1/2-like_WH"/>
</dbReference>
<dbReference type="PROSITE" id="PS50082">
    <property type="entry name" value="WD_REPEATS_2"/>
    <property type="match status" value="1"/>
</dbReference>
<evidence type="ECO:0000313" key="8">
    <source>
        <dbReference type="RefSeq" id="XP_054845628.1"/>
    </source>
</evidence>
<dbReference type="Pfam" id="PF00400">
    <property type="entry name" value="WD40"/>
    <property type="match status" value="1"/>
</dbReference>
<dbReference type="GeneID" id="129336525"/>
<accession>A0AA97L800</accession>
<dbReference type="PANTHER" id="PTHR19871:SF43">
    <property type="entry name" value="SI:CH211-212K18.6"/>
    <property type="match status" value="1"/>
</dbReference>
<dbReference type="PROSITE" id="PS50294">
    <property type="entry name" value="WD_REPEATS_REGION"/>
    <property type="match status" value="1"/>
</dbReference>
<dbReference type="Pfam" id="PF25469">
    <property type="entry name" value="WHD_NWD1"/>
    <property type="match status" value="1"/>
</dbReference>
<dbReference type="Gene3D" id="2.130.10.10">
    <property type="entry name" value="YVTN repeat-like/Quinoprotein amine dehydrogenase"/>
    <property type="match status" value="2"/>
</dbReference>
<keyword evidence="7" id="KW-1185">Reference proteome</keyword>
<dbReference type="Proteomes" id="UP001190640">
    <property type="component" value="Chromosome 10"/>
</dbReference>
<gene>
    <name evidence="8" type="primary">LOC129336525</name>
</gene>
<dbReference type="Pfam" id="PF13191">
    <property type="entry name" value="AAA_16"/>
    <property type="match status" value="1"/>
</dbReference>
<dbReference type="KEGG" id="emc:129336525"/>
<dbReference type="InterPro" id="IPR036322">
    <property type="entry name" value="WD40_repeat_dom_sf"/>
</dbReference>
<protein>
    <submittedName>
        <fullName evidence="8">Uncharacterized protein LOC129336525</fullName>
    </submittedName>
</protein>
<reference evidence="8" key="1">
    <citation type="submission" date="2025-08" db="UniProtKB">
        <authorList>
            <consortium name="RefSeq"/>
        </authorList>
    </citation>
    <scope>IDENTIFICATION</scope>
    <source>
        <tissue evidence="8">Blood</tissue>
    </source>
</reference>
<dbReference type="InterPro" id="IPR019775">
    <property type="entry name" value="WD40_repeat_CS"/>
</dbReference>
<keyword evidence="1 3" id="KW-0853">WD repeat</keyword>
<dbReference type="PANTHER" id="PTHR19871">
    <property type="entry name" value="BETA TRANSDUCIN-RELATED PROTEIN"/>
    <property type="match status" value="1"/>
</dbReference>
<evidence type="ECO:0000256" key="1">
    <source>
        <dbReference type="ARBA" id="ARBA00022574"/>
    </source>
</evidence>
<evidence type="ECO:0000256" key="3">
    <source>
        <dbReference type="PROSITE-ProRule" id="PRU00221"/>
    </source>
</evidence>
<name>A0AA97L800_EUBMA</name>
<dbReference type="InterPro" id="IPR001680">
    <property type="entry name" value="WD40_rpt"/>
</dbReference>